<keyword evidence="2" id="KW-0472">Membrane</keyword>
<evidence type="ECO:0000313" key="3">
    <source>
        <dbReference type="EMBL" id="AVX04209.1"/>
    </source>
</evidence>
<name>A0A2R4MEB7_9HYPH</name>
<accession>A0A2R4MEB7</accession>
<feature type="transmembrane region" description="Helical" evidence="2">
    <location>
        <begin position="36"/>
        <end position="59"/>
    </location>
</feature>
<reference evidence="3 4" key="1">
    <citation type="submission" date="2017-05" db="EMBL/GenBank/DDBJ databases">
        <title>Genome Analysis of Maritalea myrionectae HL2708#5.</title>
        <authorList>
            <consortium name="Cotde Inc.-PKNU"/>
            <person name="Jang D."/>
            <person name="Oh H.-M."/>
        </authorList>
    </citation>
    <scope>NUCLEOTIDE SEQUENCE [LARGE SCALE GENOMIC DNA]</scope>
    <source>
        <strain evidence="3 4">HL2708#5</strain>
    </source>
</reference>
<keyword evidence="2" id="KW-0812">Transmembrane</keyword>
<keyword evidence="4" id="KW-1185">Reference proteome</keyword>
<dbReference type="KEGG" id="mmyr:MXMO3_01683"/>
<gene>
    <name evidence="3" type="ORF">MXMO3_01683</name>
</gene>
<feature type="region of interest" description="Disordered" evidence="1">
    <location>
        <begin position="1"/>
        <end position="26"/>
    </location>
</feature>
<organism evidence="3 4">
    <name type="scientific">Maritalea myrionectae</name>
    <dbReference type="NCBI Taxonomy" id="454601"/>
    <lineage>
        <taxon>Bacteria</taxon>
        <taxon>Pseudomonadati</taxon>
        <taxon>Pseudomonadota</taxon>
        <taxon>Alphaproteobacteria</taxon>
        <taxon>Hyphomicrobiales</taxon>
        <taxon>Devosiaceae</taxon>
        <taxon>Maritalea</taxon>
    </lineage>
</organism>
<proteinExistence type="predicted"/>
<evidence type="ECO:0000256" key="2">
    <source>
        <dbReference type="SAM" id="Phobius"/>
    </source>
</evidence>
<dbReference type="EMBL" id="CP021330">
    <property type="protein sequence ID" value="AVX04209.1"/>
    <property type="molecule type" value="Genomic_DNA"/>
</dbReference>
<evidence type="ECO:0000256" key="1">
    <source>
        <dbReference type="SAM" id="MobiDB-lite"/>
    </source>
</evidence>
<sequence>MVERGHKLAKRGKQKMVDGIKLRQQPPMPKNHVPKWVWYLAGAVSAIAILAAALFDFGVMA</sequence>
<dbReference type="RefSeq" id="WP_117395557.1">
    <property type="nucleotide sequence ID" value="NZ_CP021330.1"/>
</dbReference>
<dbReference type="AlphaFoldDB" id="A0A2R4MEB7"/>
<keyword evidence="2" id="KW-1133">Transmembrane helix</keyword>
<dbReference type="Proteomes" id="UP000258927">
    <property type="component" value="Chromosome"/>
</dbReference>
<evidence type="ECO:0000313" key="4">
    <source>
        <dbReference type="Proteomes" id="UP000258927"/>
    </source>
</evidence>
<protein>
    <submittedName>
        <fullName evidence="3">Uncharacterized protein</fullName>
    </submittedName>
</protein>